<accession>A0A1Y5NTV5</accession>
<dbReference type="EMBL" id="FLQR01000001">
    <property type="protein sequence ID" value="SBS69833.1"/>
    <property type="molecule type" value="Genomic_DNA"/>
</dbReference>
<reference evidence="2" key="1">
    <citation type="submission" date="2016-03" db="EMBL/GenBank/DDBJ databases">
        <authorList>
            <person name="Ploux O."/>
        </authorList>
    </citation>
    <scope>NUCLEOTIDE SEQUENCE</scope>
    <source>
        <strain evidence="2">UC1</strain>
    </source>
</reference>
<dbReference type="AlphaFoldDB" id="A0A1Y5NTV5"/>
<feature type="region of interest" description="Disordered" evidence="1">
    <location>
        <begin position="16"/>
        <end position="47"/>
    </location>
</feature>
<name>A0A1Y5NTV5_9MICO</name>
<protein>
    <submittedName>
        <fullName evidence="2">Uncharacterized protein</fullName>
    </submittedName>
</protein>
<evidence type="ECO:0000256" key="1">
    <source>
        <dbReference type="SAM" id="MobiDB-lite"/>
    </source>
</evidence>
<proteinExistence type="predicted"/>
<sequence length="47" mass="5089">MTSGDCPPGYIRTALGNCIKDPTGQPEWELDEEAPPQQGKVEPFGVE</sequence>
<organism evidence="2">
    <name type="scientific">uncultured Microbacterium sp</name>
    <dbReference type="NCBI Taxonomy" id="191216"/>
    <lineage>
        <taxon>Bacteria</taxon>
        <taxon>Bacillati</taxon>
        <taxon>Actinomycetota</taxon>
        <taxon>Actinomycetes</taxon>
        <taxon>Micrococcales</taxon>
        <taxon>Microbacteriaceae</taxon>
        <taxon>Microbacterium</taxon>
        <taxon>environmental samples</taxon>
    </lineage>
</organism>
<dbReference type="RefSeq" id="WP_295572110.1">
    <property type="nucleotide sequence ID" value="NZ_FLQR01000001.1"/>
</dbReference>
<evidence type="ECO:0000313" key="2">
    <source>
        <dbReference type="EMBL" id="SBS69833.1"/>
    </source>
</evidence>
<gene>
    <name evidence="2" type="ORF">MIPYR_10014</name>
</gene>